<evidence type="ECO:0000313" key="3">
    <source>
        <dbReference type="Proteomes" id="UP001168528"/>
    </source>
</evidence>
<dbReference type="Proteomes" id="UP001168528">
    <property type="component" value="Unassembled WGS sequence"/>
</dbReference>
<proteinExistence type="predicted"/>
<dbReference type="EMBL" id="JAUKPO010000023">
    <property type="protein sequence ID" value="MDO1449925.1"/>
    <property type="molecule type" value="Genomic_DNA"/>
</dbReference>
<gene>
    <name evidence="2" type="ORF">Q0590_26840</name>
</gene>
<dbReference type="CDD" id="cd00207">
    <property type="entry name" value="fer2"/>
    <property type="match status" value="1"/>
</dbReference>
<dbReference type="InterPro" id="IPR036010">
    <property type="entry name" value="2Fe-2S_ferredoxin-like_sf"/>
</dbReference>
<dbReference type="Pfam" id="PF00111">
    <property type="entry name" value="Fer2"/>
    <property type="match status" value="1"/>
</dbReference>
<keyword evidence="3" id="KW-1185">Reference proteome</keyword>
<evidence type="ECO:0000259" key="1">
    <source>
        <dbReference type="Pfam" id="PF00111"/>
    </source>
</evidence>
<evidence type="ECO:0000313" key="2">
    <source>
        <dbReference type="EMBL" id="MDO1449925.1"/>
    </source>
</evidence>
<dbReference type="InterPro" id="IPR012675">
    <property type="entry name" value="Beta-grasp_dom_sf"/>
</dbReference>
<accession>A0ABT8RCY4</accession>
<dbReference type="InterPro" id="IPR001041">
    <property type="entry name" value="2Fe-2S_ferredoxin-type"/>
</dbReference>
<sequence>MLKQTRTIGKKENYLVKFAGEGLIMVAERQSLLEATLVAGIPMLHACGGQAKCSTCRVLVLKGYHSLSIPTEKEKM</sequence>
<dbReference type="SUPFAM" id="SSF54292">
    <property type="entry name" value="2Fe-2S ferredoxin-like"/>
    <property type="match status" value="1"/>
</dbReference>
<feature type="domain" description="2Fe-2S ferredoxin-type" evidence="1">
    <location>
        <begin position="25"/>
        <end position="65"/>
    </location>
</feature>
<dbReference type="Gene3D" id="3.10.20.30">
    <property type="match status" value="1"/>
</dbReference>
<protein>
    <submittedName>
        <fullName evidence="2">2Fe-2S iron-sulfur cluster-binding protein</fullName>
    </submittedName>
</protein>
<name>A0ABT8RCY4_9BACT</name>
<comment type="caution">
    <text evidence="2">The sequence shown here is derived from an EMBL/GenBank/DDBJ whole genome shotgun (WGS) entry which is preliminary data.</text>
</comment>
<reference evidence="2" key="1">
    <citation type="submission" date="2023-07" db="EMBL/GenBank/DDBJ databases">
        <title>The genome sequence of Rhodocytophaga aerolata KACC 12507.</title>
        <authorList>
            <person name="Zhang X."/>
        </authorList>
    </citation>
    <scope>NUCLEOTIDE SEQUENCE</scope>
    <source>
        <strain evidence="2">KACC 12507</strain>
    </source>
</reference>
<organism evidence="2 3">
    <name type="scientific">Rhodocytophaga aerolata</name>
    <dbReference type="NCBI Taxonomy" id="455078"/>
    <lineage>
        <taxon>Bacteria</taxon>
        <taxon>Pseudomonadati</taxon>
        <taxon>Bacteroidota</taxon>
        <taxon>Cytophagia</taxon>
        <taxon>Cytophagales</taxon>
        <taxon>Rhodocytophagaceae</taxon>
        <taxon>Rhodocytophaga</taxon>
    </lineage>
</organism>
<dbReference type="RefSeq" id="WP_302040727.1">
    <property type="nucleotide sequence ID" value="NZ_JAUKPO010000023.1"/>
</dbReference>